<organism evidence="4 5">
    <name type="scientific">Rhizobium tropici</name>
    <dbReference type="NCBI Taxonomy" id="398"/>
    <lineage>
        <taxon>Bacteria</taxon>
        <taxon>Pseudomonadati</taxon>
        <taxon>Pseudomonadota</taxon>
        <taxon>Alphaproteobacteria</taxon>
        <taxon>Hyphomicrobiales</taxon>
        <taxon>Rhizobiaceae</taxon>
        <taxon>Rhizobium/Agrobacterium group</taxon>
        <taxon>Rhizobium</taxon>
    </lineage>
</organism>
<dbReference type="Proteomes" id="UP000526625">
    <property type="component" value="Unassembled WGS sequence"/>
</dbReference>
<keyword evidence="5" id="KW-1185">Reference proteome</keyword>
<sequence>MLKRRCGFKERSTFQGSGKVSGMYRALTRDIEVVVEPFYLEEQSDPDDDRYVWGYRIVISNHSKEAVKLVTRYWHITDMNGIVDEVTGPGVVGEQPHLKPGDTYEYSSGCPLDTPSGMMFGHYQMETDGGEQFHVKIPAFSLDTPNLLRTLN</sequence>
<reference evidence="4 5" key="1">
    <citation type="submission" date="2020-08" db="EMBL/GenBank/DDBJ databases">
        <title>Genomic Encyclopedia of Type Strains, Phase IV (KMG-V): Genome sequencing to study the core and pangenomes of soil and plant-associated prokaryotes.</title>
        <authorList>
            <person name="Whitman W."/>
        </authorList>
    </citation>
    <scope>NUCLEOTIDE SEQUENCE [LARGE SCALE GENOMIC DNA]</scope>
    <source>
        <strain evidence="4 5">SEMIA 4059</strain>
    </source>
</reference>
<dbReference type="InterPro" id="IPR023065">
    <property type="entry name" value="Uncharacterised_ApaG"/>
</dbReference>
<dbReference type="PANTHER" id="PTHR47191:SF2">
    <property type="entry name" value="OS05G0170800 PROTEIN"/>
    <property type="match status" value="1"/>
</dbReference>
<evidence type="ECO:0000313" key="5">
    <source>
        <dbReference type="Proteomes" id="UP000526625"/>
    </source>
</evidence>
<comment type="caution">
    <text evidence="4">The sequence shown here is derived from an EMBL/GenBank/DDBJ whole genome shotgun (WGS) entry which is preliminary data.</text>
</comment>
<dbReference type="Pfam" id="PF04379">
    <property type="entry name" value="DUF525"/>
    <property type="match status" value="1"/>
</dbReference>
<dbReference type="InterPro" id="IPR036767">
    <property type="entry name" value="ApaG_sf"/>
</dbReference>
<dbReference type="SUPFAM" id="SSF110069">
    <property type="entry name" value="ApaG-like"/>
    <property type="match status" value="1"/>
</dbReference>
<proteinExistence type="inferred from homology"/>
<dbReference type="Gene3D" id="2.60.40.1470">
    <property type="entry name" value="ApaG domain"/>
    <property type="match status" value="1"/>
</dbReference>
<accession>A0ABR6QSK2</accession>
<dbReference type="NCBIfam" id="NF003967">
    <property type="entry name" value="PRK05461.1"/>
    <property type="match status" value="1"/>
</dbReference>
<feature type="domain" description="ApaG" evidence="3">
    <location>
        <begin position="25"/>
        <end position="149"/>
    </location>
</feature>
<evidence type="ECO:0000313" key="4">
    <source>
        <dbReference type="EMBL" id="MBB6489909.1"/>
    </source>
</evidence>
<evidence type="ECO:0000256" key="1">
    <source>
        <dbReference type="ARBA" id="ARBA00017693"/>
    </source>
</evidence>
<name>A0ABR6QSK2_RHITR</name>
<dbReference type="EMBL" id="JACHBF010000001">
    <property type="protein sequence ID" value="MBB6489909.1"/>
    <property type="molecule type" value="Genomic_DNA"/>
</dbReference>
<dbReference type="HAMAP" id="MF_00791">
    <property type="entry name" value="ApaG"/>
    <property type="match status" value="1"/>
</dbReference>
<dbReference type="PROSITE" id="PS51087">
    <property type="entry name" value="APAG"/>
    <property type="match status" value="1"/>
</dbReference>
<gene>
    <name evidence="2" type="primary">apaG</name>
    <name evidence="4" type="ORF">GGD45_000293</name>
</gene>
<dbReference type="PANTHER" id="PTHR47191">
    <property type="entry name" value="OS05G0170800 PROTEIN"/>
    <property type="match status" value="1"/>
</dbReference>
<dbReference type="InterPro" id="IPR007474">
    <property type="entry name" value="ApaG_domain"/>
</dbReference>
<dbReference type="InterPro" id="IPR050718">
    <property type="entry name" value="ApaG-like"/>
</dbReference>
<evidence type="ECO:0000256" key="2">
    <source>
        <dbReference type="HAMAP-Rule" id="MF_00791"/>
    </source>
</evidence>
<protein>
    <recommendedName>
        <fullName evidence="1 2">Protein ApaG</fullName>
    </recommendedName>
</protein>
<evidence type="ECO:0000259" key="3">
    <source>
        <dbReference type="PROSITE" id="PS51087"/>
    </source>
</evidence>